<reference evidence="2" key="1">
    <citation type="submission" date="2022-07" db="EMBL/GenBank/DDBJ databases">
        <title>Taxonomy of Aspergillus series Nigri: significant species reduction supported by multi-species coalescent approaches.</title>
        <authorList>
            <person name="Bian C."/>
            <person name="Kusuya Y."/>
            <person name="Sklenar F."/>
            <person name="D'hooge E."/>
            <person name="Yaguchi T."/>
            <person name="Takahashi H."/>
            <person name="Hubka V."/>
        </authorList>
    </citation>
    <scope>NUCLEOTIDE SEQUENCE</scope>
    <source>
        <strain evidence="2">CBS 733.88</strain>
    </source>
</reference>
<proteinExistence type="predicted"/>
<organism evidence="2 3">
    <name type="scientific">Aspergillus brasiliensis</name>
    <dbReference type="NCBI Taxonomy" id="319629"/>
    <lineage>
        <taxon>Eukaryota</taxon>
        <taxon>Fungi</taxon>
        <taxon>Dikarya</taxon>
        <taxon>Ascomycota</taxon>
        <taxon>Pezizomycotina</taxon>
        <taxon>Eurotiomycetes</taxon>
        <taxon>Eurotiomycetidae</taxon>
        <taxon>Eurotiales</taxon>
        <taxon>Aspergillaceae</taxon>
        <taxon>Aspergillus</taxon>
        <taxon>Aspergillus subgen. Circumdati</taxon>
    </lineage>
</organism>
<gene>
    <name evidence="2" type="ORF">AbraCBS73388_001261</name>
</gene>
<feature type="compositionally biased region" description="Polar residues" evidence="1">
    <location>
        <begin position="53"/>
        <end position="72"/>
    </location>
</feature>
<evidence type="ECO:0000256" key="1">
    <source>
        <dbReference type="SAM" id="MobiDB-lite"/>
    </source>
</evidence>
<feature type="compositionally biased region" description="Basic and acidic residues" evidence="1">
    <location>
        <begin position="157"/>
        <end position="166"/>
    </location>
</feature>
<feature type="compositionally biased region" description="Polar residues" evidence="1">
    <location>
        <begin position="590"/>
        <end position="601"/>
    </location>
</feature>
<feature type="compositionally biased region" description="Low complexity" evidence="1">
    <location>
        <begin position="568"/>
        <end position="586"/>
    </location>
</feature>
<feature type="compositionally biased region" description="Polar residues" evidence="1">
    <location>
        <begin position="298"/>
        <end position="323"/>
    </location>
</feature>
<name>A0A9W5Z109_9EURO</name>
<feature type="compositionally biased region" description="Low complexity" evidence="1">
    <location>
        <begin position="425"/>
        <end position="443"/>
    </location>
</feature>
<accession>A0A9W5Z109</accession>
<protein>
    <recommendedName>
        <fullName evidence="4">GPI-anchored cell surface glycoprotein</fullName>
    </recommendedName>
</protein>
<evidence type="ECO:0000313" key="3">
    <source>
        <dbReference type="Proteomes" id="UP001143548"/>
    </source>
</evidence>
<feature type="compositionally biased region" description="Polar residues" evidence="1">
    <location>
        <begin position="168"/>
        <end position="197"/>
    </location>
</feature>
<feature type="compositionally biased region" description="Low complexity" evidence="1">
    <location>
        <begin position="476"/>
        <end position="486"/>
    </location>
</feature>
<evidence type="ECO:0008006" key="4">
    <source>
        <dbReference type="Google" id="ProtNLM"/>
    </source>
</evidence>
<feature type="compositionally biased region" description="Polar residues" evidence="1">
    <location>
        <begin position="340"/>
        <end position="358"/>
    </location>
</feature>
<feature type="region of interest" description="Disordered" evidence="1">
    <location>
        <begin position="553"/>
        <end position="604"/>
    </location>
</feature>
<feature type="region of interest" description="Disordered" evidence="1">
    <location>
        <begin position="417"/>
        <end position="510"/>
    </location>
</feature>
<feature type="compositionally biased region" description="Basic and acidic residues" evidence="1">
    <location>
        <begin position="835"/>
        <end position="854"/>
    </location>
</feature>
<feature type="compositionally biased region" description="Basic and acidic residues" evidence="1">
    <location>
        <begin position="719"/>
        <end position="738"/>
    </location>
</feature>
<sequence length="938" mass="101258">MDANNTAVVGRASVARELGSPAALSLDLTPRETRRSSSRASRKTTREPEAHPSNVSHSSYSLPPTPVTTSFEEQLPSAKRRKTQRSAPADEKTELTQESAQTPNQKGSGGPSQISNSVSRKRERGRKSALANGETVQAATPASNTKQQSQMTLVEYLSKHLPDRRKSLATQNPSPNPAKSTSNTSNPSAMTPSASSNRKTRKSMPAKLNGSENSDKSSSVDATTSVTSTDQQNPQSAKANKTPARSASSANSAEVAESQEASTKLTTPATQPRSTPRTTTARSRRAERKSRAMAAAQDSKSVQSTPVSAVNASSHKAVNSQVATRTSSRPQRSTRKSAANAVSQNVDTSSFETPSAPKTSFGREVADSIESTPALDSKTGFDTMPGYDMATPGLDRSTPYGESFPFEYRADMYGNKFGLDGSNEGPGSPTASFSTTTSAARTSGRTRKPTIKAMESLESERRFRRNRAPSAKPDSASKVVKGTAAAKKTRANKKATAQAKGSAQASKPAVDGEAAVVANRLLDLAAAAVAPEFEPSSESEGWLEELRKEYLKKQEEKKETPVVQSETEPVNEAAAEAQPQAEVGVEGSSKHLSTSETPNQWTDEDGFVYTGQKNKHGEELILVGEGYSWFRPNNTYGDNLLPQPPVRLKSHEQFEKDRIFGYPPRMGERNLPQETQMPFFYENVDEVKATIKAREEARKRGIAVDRMMPAAYIQTLISQHDETAPKEDPSEVKEAKEPTRKRRRGGDASEATQVSKRRRREPTPPPPAEPPKTLRIKLTLKGGAAAAAAKKRSHSEMEDEPAETPSQEERPSPSKILKLSGLRPGYTTELMGRSTPEDNAKGPVEPPKDFREKFNLAPLPGPPPRVSNTAPGGRPRRRAAAALIAEFQNHAEERARRANARKKAAPSDKPDDPSGQPNGQTDDRPNGKPDGKPNGKAN</sequence>
<feature type="compositionally biased region" description="Polar residues" evidence="1">
    <location>
        <begin position="96"/>
        <end position="118"/>
    </location>
</feature>
<feature type="region of interest" description="Disordered" evidence="1">
    <location>
        <begin position="1"/>
        <end position="403"/>
    </location>
</feature>
<feature type="compositionally biased region" description="Polar residues" evidence="1">
    <location>
        <begin position="134"/>
        <end position="152"/>
    </location>
</feature>
<evidence type="ECO:0000313" key="2">
    <source>
        <dbReference type="EMBL" id="GKZ25617.1"/>
    </source>
</evidence>
<feature type="compositionally biased region" description="Basic and acidic residues" evidence="1">
    <location>
        <begin position="921"/>
        <end position="938"/>
    </location>
</feature>
<dbReference type="Proteomes" id="UP001143548">
    <property type="component" value="Unassembled WGS sequence"/>
</dbReference>
<feature type="compositionally biased region" description="Low complexity" evidence="1">
    <location>
        <begin position="216"/>
        <end position="230"/>
    </location>
</feature>
<feature type="region of interest" description="Disordered" evidence="1">
    <location>
        <begin position="719"/>
        <end position="938"/>
    </location>
</feature>
<dbReference type="EMBL" id="BROQ01000116">
    <property type="protein sequence ID" value="GKZ25617.1"/>
    <property type="molecule type" value="Genomic_DNA"/>
</dbReference>
<feature type="compositionally biased region" description="Low complexity" evidence="1">
    <location>
        <begin position="244"/>
        <end position="281"/>
    </location>
</feature>
<comment type="caution">
    <text evidence="2">The sequence shown here is derived from an EMBL/GenBank/DDBJ whole genome shotgun (WGS) entry which is preliminary data.</text>
</comment>
<dbReference type="AlphaFoldDB" id="A0A9W5Z109"/>